<dbReference type="InterPro" id="IPR000160">
    <property type="entry name" value="GGDEF_dom"/>
</dbReference>
<evidence type="ECO:0000259" key="5">
    <source>
        <dbReference type="PROSITE" id="PS50110"/>
    </source>
</evidence>
<dbReference type="InterPro" id="IPR050469">
    <property type="entry name" value="Diguanylate_Cyclase"/>
</dbReference>
<dbReference type="GO" id="GO:0000160">
    <property type="term" value="P:phosphorelay signal transduction system"/>
    <property type="evidence" value="ECO:0007669"/>
    <property type="project" value="InterPro"/>
</dbReference>
<feature type="domain" description="GGDEF" evidence="6">
    <location>
        <begin position="171"/>
        <end position="308"/>
    </location>
</feature>
<dbReference type="GO" id="GO:1902201">
    <property type="term" value="P:negative regulation of bacterial-type flagellum-dependent cell motility"/>
    <property type="evidence" value="ECO:0007669"/>
    <property type="project" value="TreeGrafter"/>
</dbReference>
<gene>
    <name evidence="7" type="ORF">DIZ79_18095</name>
</gene>
<dbReference type="FunFam" id="3.30.70.270:FF:000001">
    <property type="entry name" value="Diguanylate cyclase domain protein"/>
    <property type="match status" value="1"/>
</dbReference>
<evidence type="ECO:0000313" key="7">
    <source>
        <dbReference type="EMBL" id="RDH81825.1"/>
    </source>
</evidence>
<reference evidence="7 8" key="1">
    <citation type="journal article" date="2018" name="ISME J.">
        <title>Endosymbiont genomes yield clues of tubeworm success.</title>
        <authorList>
            <person name="Li Y."/>
            <person name="Liles M.R."/>
            <person name="Halanych K.M."/>
        </authorList>
    </citation>
    <scope>NUCLEOTIDE SEQUENCE [LARGE SCALE GENOMIC DNA]</scope>
    <source>
        <strain evidence="7">A1422</strain>
    </source>
</reference>
<dbReference type="Pfam" id="PF00072">
    <property type="entry name" value="Response_reg"/>
    <property type="match status" value="1"/>
</dbReference>
<dbReference type="CDD" id="cd19920">
    <property type="entry name" value="REC_PA4781-like"/>
    <property type="match status" value="1"/>
</dbReference>
<dbReference type="NCBIfam" id="TIGR00254">
    <property type="entry name" value="GGDEF"/>
    <property type="match status" value="1"/>
</dbReference>
<dbReference type="GO" id="GO:0005886">
    <property type="term" value="C:plasma membrane"/>
    <property type="evidence" value="ECO:0007669"/>
    <property type="project" value="TreeGrafter"/>
</dbReference>
<evidence type="ECO:0000259" key="6">
    <source>
        <dbReference type="PROSITE" id="PS50887"/>
    </source>
</evidence>
<dbReference type="PANTHER" id="PTHR45138:SF9">
    <property type="entry name" value="DIGUANYLATE CYCLASE DGCM-RELATED"/>
    <property type="match status" value="1"/>
</dbReference>
<accession>A0A370DA93</accession>
<proteinExistence type="predicted"/>
<name>A0A370DA93_9GAMM</name>
<dbReference type="SMART" id="SM00267">
    <property type="entry name" value="GGDEF"/>
    <property type="match status" value="1"/>
</dbReference>
<keyword evidence="4" id="KW-0597">Phosphoprotein</keyword>
<dbReference type="SUPFAM" id="SSF55073">
    <property type="entry name" value="Nucleotide cyclase"/>
    <property type="match status" value="1"/>
</dbReference>
<dbReference type="Gene3D" id="3.40.50.2300">
    <property type="match status" value="1"/>
</dbReference>
<dbReference type="AlphaFoldDB" id="A0A370DA93"/>
<dbReference type="GO" id="GO:0043709">
    <property type="term" value="P:cell adhesion involved in single-species biofilm formation"/>
    <property type="evidence" value="ECO:0007669"/>
    <property type="project" value="TreeGrafter"/>
</dbReference>
<dbReference type="InterPro" id="IPR011006">
    <property type="entry name" value="CheY-like_superfamily"/>
</dbReference>
<evidence type="ECO:0000313" key="8">
    <source>
        <dbReference type="Proteomes" id="UP000255508"/>
    </source>
</evidence>
<sequence>MFSGLQDTSSSVLIVDDAPDNLDLLQRILADEAYEIRVAPNGEFALRAVEANPPDLILLDIHMPGLDGFEVCNLLKSNDRTRDIPIIFLTALNNTEDEGRGLELGAVDYITKPFQAEIIKARLRTHLKYVHQRNLLEQLAKLDPLTEIPNRRFLDEQLEKEWSRSLRSASRPLSVAILDVGFFKKHNDSMGHPMGDKALIAIARTMTQILSRPADLAARFGGEEFFILLPDTDQAGAEMIAEHIRKTVEALAITYPVASVTHHLSVSIGGTTALPSPGIGYNELIERADANLYEAKNSGRNRVIWSSFLAGKDE</sequence>
<comment type="catalytic activity">
    <reaction evidence="3">
        <text>2 GTP = 3',3'-c-di-GMP + 2 diphosphate</text>
        <dbReference type="Rhea" id="RHEA:24898"/>
        <dbReference type="ChEBI" id="CHEBI:33019"/>
        <dbReference type="ChEBI" id="CHEBI:37565"/>
        <dbReference type="ChEBI" id="CHEBI:58805"/>
        <dbReference type="EC" id="2.7.7.65"/>
    </reaction>
</comment>
<dbReference type="InterPro" id="IPR029787">
    <property type="entry name" value="Nucleotide_cyclase"/>
</dbReference>
<comment type="caution">
    <text evidence="7">The sequence shown here is derived from an EMBL/GenBank/DDBJ whole genome shotgun (WGS) entry which is preliminary data.</text>
</comment>
<dbReference type="PROSITE" id="PS50110">
    <property type="entry name" value="RESPONSE_REGULATORY"/>
    <property type="match status" value="1"/>
</dbReference>
<dbReference type="SUPFAM" id="SSF52172">
    <property type="entry name" value="CheY-like"/>
    <property type="match status" value="1"/>
</dbReference>
<dbReference type="SMART" id="SM00448">
    <property type="entry name" value="REC"/>
    <property type="match status" value="1"/>
</dbReference>
<dbReference type="Proteomes" id="UP000255508">
    <property type="component" value="Unassembled WGS sequence"/>
</dbReference>
<dbReference type="PANTHER" id="PTHR45138">
    <property type="entry name" value="REGULATORY COMPONENTS OF SENSORY TRANSDUCTION SYSTEM"/>
    <property type="match status" value="1"/>
</dbReference>
<evidence type="ECO:0000256" key="1">
    <source>
        <dbReference type="ARBA" id="ARBA00001946"/>
    </source>
</evidence>
<comment type="cofactor">
    <cofactor evidence="1">
        <name>Mg(2+)</name>
        <dbReference type="ChEBI" id="CHEBI:18420"/>
    </cofactor>
</comment>
<evidence type="ECO:0000256" key="4">
    <source>
        <dbReference type="PROSITE-ProRule" id="PRU00169"/>
    </source>
</evidence>
<protein>
    <recommendedName>
        <fullName evidence="2">diguanylate cyclase</fullName>
        <ecNumber evidence="2">2.7.7.65</ecNumber>
    </recommendedName>
</protein>
<dbReference type="EC" id="2.7.7.65" evidence="2"/>
<dbReference type="InterPro" id="IPR043128">
    <property type="entry name" value="Rev_trsase/Diguanyl_cyclase"/>
</dbReference>
<dbReference type="EMBL" id="QFXD01000324">
    <property type="protein sequence ID" value="RDH81825.1"/>
    <property type="molecule type" value="Genomic_DNA"/>
</dbReference>
<dbReference type="Pfam" id="PF00990">
    <property type="entry name" value="GGDEF"/>
    <property type="match status" value="1"/>
</dbReference>
<dbReference type="InterPro" id="IPR001789">
    <property type="entry name" value="Sig_transdc_resp-reg_receiver"/>
</dbReference>
<evidence type="ECO:0000256" key="2">
    <source>
        <dbReference type="ARBA" id="ARBA00012528"/>
    </source>
</evidence>
<dbReference type="GO" id="GO:0052621">
    <property type="term" value="F:diguanylate cyclase activity"/>
    <property type="evidence" value="ECO:0007669"/>
    <property type="project" value="UniProtKB-EC"/>
</dbReference>
<evidence type="ECO:0000256" key="3">
    <source>
        <dbReference type="ARBA" id="ARBA00034247"/>
    </source>
</evidence>
<dbReference type="Gene3D" id="3.30.70.270">
    <property type="match status" value="1"/>
</dbReference>
<organism evidence="7 8">
    <name type="scientific">endosymbiont of Lamellibrachia luymesi</name>
    <dbReference type="NCBI Taxonomy" id="2200907"/>
    <lineage>
        <taxon>Bacteria</taxon>
        <taxon>Pseudomonadati</taxon>
        <taxon>Pseudomonadota</taxon>
        <taxon>Gammaproteobacteria</taxon>
        <taxon>sulfur-oxidizing symbionts</taxon>
    </lineage>
</organism>
<feature type="modified residue" description="4-aspartylphosphate" evidence="4">
    <location>
        <position position="60"/>
    </location>
</feature>
<dbReference type="PROSITE" id="PS50887">
    <property type="entry name" value="GGDEF"/>
    <property type="match status" value="1"/>
</dbReference>
<dbReference type="CDD" id="cd01949">
    <property type="entry name" value="GGDEF"/>
    <property type="match status" value="1"/>
</dbReference>
<feature type="domain" description="Response regulatory" evidence="5">
    <location>
        <begin position="11"/>
        <end position="127"/>
    </location>
</feature>